<sequence>EQVSVGYLLAQKGLAKCADYAEHVRIEESDNDDPENCESDGNVLEFQESELSFKSAASEARTESKSSSSADLLEKIFDSKVGFACSSSPKTPLLTPSAMSSRGEQQSSKKKEMSTELSSSVKNKENESSPQITTNQARDETRDKEHSSSEPVAVDQATEVRAAVAGSNVTEVNQDSVESSV</sequence>
<proteinExistence type="predicted"/>
<feature type="compositionally biased region" description="Basic and acidic residues" evidence="1">
    <location>
        <begin position="137"/>
        <end position="148"/>
    </location>
</feature>
<feature type="non-terminal residue" evidence="2">
    <location>
        <position position="1"/>
    </location>
</feature>
<dbReference type="Proteomes" id="UP001159427">
    <property type="component" value="Unassembled WGS sequence"/>
</dbReference>
<name>A0ABN8SP08_9CNID</name>
<feature type="region of interest" description="Disordered" evidence="1">
    <location>
        <begin position="83"/>
        <end position="181"/>
    </location>
</feature>
<evidence type="ECO:0000313" key="2">
    <source>
        <dbReference type="EMBL" id="CAH3192262.1"/>
    </source>
</evidence>
<evidence type="ECO:0008006" key="4">
    <source>
        <dbReference type="Google" id="ProtNLM"/>
    </source>
</evidence>
<comment type="caution">
    <text evidence="2">The sequence shown here is derived from an EMBL/GenBank/DDBJ whole genome shotgun (WGS) entry which is preliminary data.</text>
</comment>
<feature type="compositionally biased region" description="Polar residues" evidence="1">
    <location>
        <begin position="167"/>
        <end position="181"/>
    </location>
</feature>
<reference evidence="2 3" key="1">
    <citation type="submission" date="2022-05" db="EMBL/GenBank/DDBJ databases">
        <authorList>
            <consortium name="Genoscope - CEA"/>
            <person name="William W."/>
        </authorList>
    </citation>
    <scope>NUCLEOTIDE SEQUENCE [LARGE SCALE GENOMIC DNA]</scope>
</reference>
<keyword evidence="3" id="KW-1185">Reference proteome</keyword>
<dbReference type="EMBL" id="CALNXI010003127">
    <property type="protein sequence ID" value="CAH3192262.1"/>
    <property type="molecule type" value="Genomic_DNA"/>
</dbReference>
<organism evidence="2 3">
    <name type="scientific">Porites evermanni</name>
    <dbReference type="NCBI Taxonomy" id="104178"/>
    <lineage>
        <taxon>Eukaryota</taxon>
        <taxon>Metazoa</taxon>
        <taxon>Cnidaria</taxon>
        <taxon>Anthozoa</taxon>
        <taxon>Hexacorallia</taxon>
        <taxon>Scleractinia</taxon>
        <taxon>Fungiina</taxon>
        <taxon>Poritidae</taxon>
        <taxon>Porites</taxon>
    </lineage>
</organism>
<accession>A0ABN8SP08</accession>
<evidence type="ECO:0000313" key="3">
    <source>
        <dbReference type="Proteomes" id="UP001159427"/>
    </source>
</evidence>
<feature type="compositionally biased region" description="Low complexity" evidence="1">
    <location>
        <begin position="86"/>
        <end position="97"/>
    </location>
</feature>
<protein>
    <recommendedName>
        <fullName evidence="4">KIAA0311-like protein</fullName>
    </recommendedName>
</protein>
<evidence type="ECO:0000256" key="1">
    <source>
        <dbReference type="SAM" id="MobiDB-lite"/>
    </source>
</evidence>
<gene>
    <name evidence="2" type="ORF">PEVE_00023571</name>
</gene>